<dbReference type="EMBL" id="JANPWB010000011">
    <property type="protein sequence ID" value="KAJ1132804.1"/>
    <property type="molecule type" value="Genomic_DNA"/>
</dbReference>
<sequence length="99" mass="10720">MPKGVLALENRGAYSVYKEDTNTLKLGLSSKNPSIALFSESKQGGWRLRHGGVQTLAGPSPHVANLHRGMMTFLAEASGLLSEECPVDVIFEMLMSRGM</sequence>
<organism evidence="1 2">
    <name type="scientific">Pleurodeles waltl</name>
    <name type="common">Iberian ribbed newt</name>
    <dbReference type="NCBI Taxonomy" id="8319"/>
    <lineage>
        <taxon>Eukaryota</taxon>
        <taxon>Metazoa</taxon>
        <taxon>Chordata</taxon>
        <taxon>Craniata</taxon>
        <taxon>Vertebrata</taxon>
        <taxon>Euteleostomi</taxon>
        <taxon>Amphibia</taxon>
        <taxon>Batrachia</taxon>
        <taxon>Caudata</taxon>
        <taxon>Salamandroidea</taxon>
        <taxon>Salamandridae</taxon>
        <taxon>Pleurodelinae</taxon>
        <taxon>Pleurodeles</taxon>
    </lineage>
</organism>
<keyword evidence="2" id="KW-1185">Reference proteome</keyword>
<dbReference type="Proteomes" id="UP001066276">
    <property type="component" value="Chromosome 7"/>
</dbReference>
<reference evidence="1" key="1">
    <citation type="journal article" date="2022" name="bioRxiv">
        <title>Sequencing and chromosome-scale assembly of the giantPleurodeles waltlgenome.</title>
        <authorList>
            <person name="Brown T."/>
            <person name="Elewa A."/>
            <person name="Iarovenko S."/>
            <person name="Subramanian E."/>
            <person name="Araus A.J."/>
            <person name="Petzold A."/>
            <person name="Susuki M."/>
            <person name="Suzuki K.-i.T."/>
            <person name="Hayashi T."/>
            <person name="Toyoda A."/>
            <person name="Oliveira C."/>
            <person name="Osipova E."/>
            <person name="Leigh N.D."/>
            <person name="Simon A."/>
            <person name="Yun M.H."/>
        </authorList>
    </citation>
    <scope>NUCLEOTIDE SEQUENCE</scope>
    <source>
        <strain evidence="1">20211129_DDA</strain>
        <tissue evidence="1">Liver</tissue>
    </source>
</reference>
<dbReference type="AlphaFoldDB" id="A0AAV7PZX6"/>
<protein>
    <submittedName>
        <fullName evidence="1">Uncharacterized protein</fullName>
    </submittedName>
</protein>
<evidence type="ECO:0000313" key="1">
    <source>
        <dbReference type="EMBL" id="KAJ1132804.1"/>
    </source>
</evidence>
<evidence type="ECO:0000313" key="2">
    <source>
        <dbReference type="Proteomes" id="UP001066276"/>
    </source>
</evidence>
<proteinExistence type="predicted"/>
<accession>A0AAV7PZX6</accession>
<name>A0AAV7PZX6_PLEWA</name>
<gene>
    <name evidence="1" type="ORF">NDU88_011105</name>
</gene>
<comment type="caution">
    <text evidence="1">The sequence shown here is derived from an EMBL/GenBank/DDBJ whole genome shotgun (WGS) entry which is preliminary data.</text>
</comment>